<dbReference type="EMBL" id="CAXAMN010026583">
    <property type="protein sequence ID" value="CAK9104069.1"/>
    <property type="molecule type" value="Genomic_DNA"/>
</dbReference>
<evidence type="ECO:0000256" key="1">
    <source>
        <dbReference type="SAM" id="MobiDB-lite"/>
    </source>
</evidence>
<gene>
    <name evidence="2" type="ORF">CCMP2556_LOCUS48814</name>
</gene>
<reference evidence="2 3" key="1">
    <citation type="submission" date="2024-02" db="EMBL/GenBank/DDBJ databases">
        <authorList>
            <person name="Chen Y."/>
            <person name="Shah S."/>
            <person name="Dougan E. K."/>
            <person name="Thang M."/>
            <person name="Chan C."/>
        </authorList>
    </citation>
    <scope>NUCLEOTIDE SEQUENCE [LARGE SCALE GENOMIC DNA]</scope>
</reference>
<feature type="region of interest" description="Disordered" evidence="1">
    <location>
        <begin position="278"/>
        <end position="359"/>
    </location>
</feature>
<feature type="region of interest" description="Disordered" evidence="1">
    <location>
        <begin position="1"/>
        <end position="34"/>
    </location>
</feature>
<dbReference type="Proteomes" id="UP001642484">
    <property type="component" value="Unassembled WGS sequence"/>
</dbReference>
<comment type="caution">
    <text evidence="2">The sequence shown here is derived from an EMBL/GenBank/DDBJ whole genome shotgun (WGS) entry which is preliminary data.</text>
</comment>
<keyword evidence="3" id="KW-1185">Reference proteome</keyword>
<feature type="compositionally biased region" description="Polar residues" evidence="1">
    <location>
        <begin position="337"/>
        <end position="352"/>
    </location>
</feature>
<accession>A0ABP0RTU1</accession>
<organism evidence="2 3">
    <name type="scientific">Durusdinium trenchii</name>
    <dbReference type="NCBI Taxonomy" id="1381693"/>
    <lineage>
        <taxon>Eukaryota</taxon>
        <taxon>Sar</taxon>
        <taxon>Alveolata</taxon>
        <taxon>Dinophyceae</taxon>
        <taxon>Suessiales</taxon>
        <taxon>Symbiodiniaceae</taxon>
        <taxon>Durusdinium</taxon>
    </lineage>
</organism>
<name>A0ABP0RTU1_9DINO</name>
<proteinExistence type="predicted"/>
<evidence type="ECO:0000313" key="2">
    <source>
        <dbReference type="EMBL" id="CAK9104069.1"/>
    </source>
</evidence>
<evidence type="ECO:0000313" key="3">
    <source>
        <dbReference type="Proteomes" id="UP001642484"/>
    </source>
</evidence>
<feature type="compositionally biased region" description="Polar residues" evidence="1">
    <location>
        <begin position="18"/>
        <end position="28"/>
    </location>
</feature>
<sequence length="383" mass="42698">MAWESEASDAVPEVYEDSTVTSGPPTQRAQKEEKTEALDLLEISKAVRRAPGVVSTAPFQKFSEEATVDDDSKGLPRKVSDADDILCKFWGAHGPQQVKLNLHNAYRDVHFWKLSDGADFEKEARAAEMRARPHYEVATLEIDSEVPAARRYLDRFTWSNPDHIWEEFEAPFLDMGTCFLNRPPRRFKLEVYNRGLVLARLQMELLGTGPLRAPWHDCMLGPGQRVTVPIDIKASEPGEWHGYIRIRGAWVNVFGVNEEEARIPTHLKVERADCGPCGPPQLPVHAPRPFRPGSANRIRIDPSSLHTQQLRTPTPHKLKRPCSSSSASSAKPESARPVSSRNGSTAVPSSRPLSALGPPSSRCLAAKRVWGDQCDGQFGMIWI</sequence>
<protein>
    <submittedName>
        <fullName evidence="2">Uncharacterized protein</fullName>
    </submittedName>
</protein>